<accession>A0ACB8KJ49</accession>
<keyword evidence="1" id="KW-0695">RNA-directed DNA polymerase</keyword>
<evidence type="ECO:0000313" key="1">
    <source>
        <dbReference type="EMBL" id="KAH9754462.1"/>
    </source>
</evidence>
<keyword evidence="1" id="KW-0808">Transferase</keyword>
<evidence type="ECO:0000313" key="2">
    <source>
        <dbReference type="Proteomes" id="UP000829398"/>
    </source>
</evidence>
<protein>
    <submittedName>
        <fullName evidence="1">Reverse transcriptase Ty1/copia-type domain-containing protein</fullName>
    </submittedName>
</protein>
<name>A0ACB8KJ49_CITSI</name>
<gene>
    <name evidence="1" type="ORF">KPL71_015452</name>
</gene>
<organism evidence="1 2">
    <name type="scientific">Citrus sinensis</name>
    <name type="common">Sweet orange</name>
    <name type="synonym">Citrus aurantium var. sinensis</name>
    <dbReference type="NCBI Taxonomy" id="2711"/>
    <lineage>
        <taxon>Eukaryota</taxon>
        <taxon>Viridiplantae</taxon>
        <taxon>Streptophyta</taxon>
        <taxon>Embryophyta</taxon>
        <taxon>Tracheophyta</taxon>
        <taxon>Spermatophyta</taxon>
        <taxon>Magnoliopsida</taxon>
        <taxon>eudicotyledons</taxon>
        <taxon>Gunneridae</taxon>
        <taxon>Pentapetalae</taxon>
        <taxon>rosids</taxon>
        <taxon>malvids</taxon>
        <taxon>Sapindales</taxon>
        <taxon>Rutaceae</taxon>
        <taxon>Aurantioideae</taxon>
        <taxon>Citrus</taxon>
    </lineage>
</organism>
<keyword evidence="2" id="KW-1185">Reference proteome</keyword>
<dbReference type="EMBL" id="CM039174">
    <property type="protein sequence ID" value="KAH9754462.1"/>
    <property type="molecule type" value="Genomic_DNA"/>
</dbReference>
<keyword evidence="1" id="KW-0548">Nucleotidyltransferase</keyword>
<dbReference type="Proteomes" id="UP000829398">
    <property type="component" value="Chromosome 5"/>
</dbReference>
<comment type="caution">
    <text evidence="1">The sequence shown here is derived from an EMBL/GenBank/DDBJ whole genome shotgun (WGS) entry which is preliminary data.</text>
</comment>
<proteinExistence type="predicted"/>
<reference evidence="2" key="1">
    <citation type="journal article" date="2023" name="Hortic. Res.">
        <title>A chromosome-level phased genome enabling allele-level studies in sweet orange: a case study on citrus Huanglongbing tolerance.</title>
        <authorList>
            <person name="Wu B."/>
            <person name="Yu Q."/>
            <person name="Deng Z."/>
            <person name="Duan Y."/>
            <person name="Luo F."/>
            <person name="Gmitter F. Jr."/>
        </authorList>
    </citation>
    <scope>NUCLEOTIDE SEQUENCE [LARGE SCALE GENOMIC DNA]</scope>
    <source>
        <strain evidence="2">cv. Valencia</strain>
    </source>
</reference>
<sequence length="461" mass="52453">MAAVGSRAFVTISYQNKIKFYRVGLGGSKLILVIDLVSTNCTVAFAFALSAAHGIEVDEPKTYTEAVSSKDSKKWIAAMDEEMRSLIKNHTWDLIPKPTKKKVVGCKWIYKIKEGIPGVEPFRFKARLVAKGFTQKEGINFNEMDVKTAFLHGELEEMIVMAQPRGYENPDKADYVCHLKKSLYGLKQSPTQWYLRFDKSMAENSFQRCSYDCCVYHKDLRGGSKIYMLLYVDDMLIACKHMDQIDELKKQLKNAFEMKDLGAAKKILGVAFLRDSKKGILKLSQHCYIKKVLERFEMVDSKPVQTPLSSHFRLSCNQCPRTEDEKVEMSTIPYSSVVGCLMYAMVLTRPDISYAVSVVSKYMVNLGKEHWRAVKWILRYLSGTADYSLIYGAKRGTEVDVEGYVDADYAGDLDKRRLEMSRGVVKLLKIYTDNNIVDMLTKAIPVAKLEFCMNSAGIRRL</sequence>